<comment type="caution">
    <text evidence="2">The sequence shown here is derived from an EMBL/GenBank/DDBJ whole genome shotgun (WGS) entry which is preliminary data.</text>
</comment>
<protein>
    <submittedName>
        <fullName evidence="2">Uncharacterized protein</fullName>
    </submittedName>
</protein>
<evidence type="ECO:0000313" key="2">
    <source>
        <dbReference type="EMBL" id="KAK3048016.1"/>
    </source>
</evidence>
<keyword evidence="3" id="KW-1185">Reference proteome</keyword>
<accession>A0AAJ0DDX4</accession>
<sequence length="491" mass="56743">MLFFTIDIIYLDFNSTTKQPDNTQSRLMAPIPWTKRREEHQKELDSLRPDFGKFVDQYNRADCNQSAPSEDNLQRLKLFGADVRDQLDQLIMDVLGRDLEWSELGHTIDKSLYLTMKMRELDEKVANLKKAVNPWWSRYEISLDGRVERAKLALRGGYARKGYLHEDMVITSKRATYQVIQEFVKWRVMFDQHQNDPEPASAPPKAKPDSRESSRSRSPKLVLEYAKDRQEMNLRCLEREQVGIDIAAVRERCDDFLDEARDAMARISDVITQVQSPIRSLPIREAEFQELTLLRVLIGKAKVVERLCNSDWLDMLSGTYEAGRLANRLLGSKALRDHFEVQMYAGVDAMVFCGRVTRSQPKEHEREWSNRLLQPDPSRPKDPRDFCPKRPDDYDMQQAGLKMTSAILVERLAHDLGLADVKEAQALQDFLSAEHGLPVDGLARQHALELYGLYPLQFQESDFVNEVNAQRSAPEQIPELDWAMKNSLFIL</sequence>
<evidence type="ECO:0000256" key="1">
    <source>
        <dbReference type="SAM" id="MobiDB-lite"/>
    </source>
</evidence>
<dbReference type="Proteomes" id="UP001271007">
    <property type="component" value="Unassembled WGS sequence"/>
</dbReference>
<reference evidence="2" key="1">
    <citation type="submission" date="2023-04" db="EMBL/GenBank/DDBJ databases">
        <title>Black Yeasts Isolated from many extreme environments.</title>
        <authorList>
            <person name="Coleine C."/>
            <person name="Stajich J.E."/>
            <person name="Selbmann L."/>
        </authorList>
    </citation>
    <scope>NUCLEOTIDE SEQUENCE</scope>
    <source>
        <strain evidence="2">CCFEE 5312</strain>
    </source>
</reference>
<feature type="compositionally biased region" description="Basic and acidic residues" evidence="1">
    <location>
        <begin position="206"/>
        <end position="215"/>
    </location>
</feature>
<feature type="region of interest" description="Disordered" evidence="1">
    <location>
        <begin position="363"/>
        <end position="393"/>
    </location>
</feature>
<feature type="compositionally biased region" description="Basic and acidic residues" evidence="1">
    <location>
        <begin position="378"/>
        <end position="393"/>
    </location>
</feature>
<proteinExistence type="predicted"/>
<name>A0AAJ0DDX4_9PEZI</name>
<gene>
    <name evidence="2" type="ORF">LTR09_010531</name>
</gene>
<evidence type="ECO:0000313" key="3">
    <source>
        <dbReference type="Proteomes" id="UP001271007"/>
    </source>
</evidence>
<feature type="region of interest" description="Disordered" evidence="1">
    <location>
        <begin position="194"/>
        <end position="220"/>
    </location>
</feature>
<dbReference type="EMBL" id="JAWDJX010000053">
    <property type="protein sequence ID" value="KAK3048016.1"/>
    <property type="molecule type" value="Genomic_DNA"/>
</dbReference>
<dbReference type="AlphaFoldDB" id="A0AAJ0DDX4"/>
<organism evidence="2 3">
    <name type="scientific">Extremus antarcticus</name>
    <dbReference type="NCBI Taxonomy" id="702011"/>
    <lineage>
        <taxon>Eukaryota</taxon>
        <taxon>Fungi</taxon>
        <taxon>Dikarya</taxon>
        <taxon>Ascomycota</taxon>
        <taxon>Pezizomycotina</taxon>
        <taxon>Dothideomycetes</taxon>
        <taxon>Dothideomycetidae</taxon>
        <taxon>Mycosphaerellales</taxon>
        <taxon>Extremaceae</taxon>
        <taxon>Extremus</taxon>
    </lineage>
</organism>